<protein>
    <submittedName>
        <fullName evidence="1">Uncharacterized protein</fullName>
    </submittedName>
</protein>
<evidence type="ECO:0000313" key="1">
    <source>
        <dbReference type="EMBL" id="ESA09582.1"/>
    </source>
</evidence>
<gene>
    <name evidence="1" type="ORF">GLOINDRAFT_84744</name>
</gene>
<accession>U9TQ79</accession>
<dbReference type="AlphaFoldDB" id="U9TQ79"/>
<sequence length="172" mass="20394">ISRWLSLYGNGYGIHSSENNIPMNRILLLYNTKLSSWYVKNAKATDGIILSPRPSSFHSTWCSVLYMMALMRSNLSCELWTKNWQFCWIVYSETKTTLTILKKLFRSTIFIPNELKDENLNIKHEINTLILFRSWMMIVLLRTELSERKFSPYRITFDNIHSPEILFFMALH</sequence>
<name>U9TQ79_RHIID</name>
<proteinExistence type="predicted"/>
<organism evidence="1">
    <name type="scientific">Rhizophagus irregularis (strain DAOM 181602 / DAOM 197198 / MUCL 43194)</name>
    <name type="common">Arbuscular mycorrhizal fungus</name>
    <name type="synonym">Glomus intraradices</name>
    <dbReference type="NCBI Taxonomy" id="747089"/>
    <lineage>
        <taxon>Eukaryota</taxon>
        <taxon>Fungi</taxon>
        <taxon>Fungi incertae sedis</taxon>
        <taxon>Mucoromycota</taxon>
        <taxon>Glomeromycotina</taxon>
        <taxon>Glomeromycetes</taxon>
        <taxon>Glomerales</taxon>
        <taxon>Glomeraceae</taxon>
        <taxon>Rhizophagus</taxon>
    </lineage>
</organism>
<feature type="non-terminal residue" evidence="1">
    <location>
        <position position="1"/>
    </location>
</feature>
<dbReference type="EMBL" id="KI287924">
    <property type="protein sequence ID" value="ESA09582.1"/>
    <property type="molecule type" value="Genomic_DNA"/>
</dbReference>
<reference evidence="1" key="1">
    <citation type="submission" date="2013-07" db="EMBL/GenBank/DDBJ databases">
        <title>The genome of an arbuscular mycorrhizal fungus provides insights into the evolution of the oldest plant symbiosis.</title>
        <authorList>
            <consortium name="DOE Joint Genome Institute"/>
            <person name="Tisserant E."/>
            <person name="Malbreil M."/>
            <person name="Kuo A."/>
            <person name="Kohler A."/>
            <person name="Symeonidi A."/>
            <person name="Balestrini R."/>
            <person name="Charron P."/>
            <person name="Duensing N."/>
            <person name="Frei-dit-Frey N."/>
            <person name="Gianinazzi-Pearson V."/>
            <person name="Gilbert B."/>
            <person name="Handa Y."/>
            <person name="Hijri M."/>
            <person name="Kaul R."/>
            <person name="Kawaguchi M."/>
            <person name="Krajinski F."/>
            <person name="Lammers P."/>
            <person name="Lapierre D."/>
            <person name="Masclaux F.G."/>
            <person name="Murat C."/>
            <person name="Morin E."/>
            <person name="Ndikumana S."/>
            <person name="Pagni M."/>
            <person name="Petitpierre D."/>
            <person name="Requena N."/>
            <person name="Rosikiewicz P."/>
            <person name="Riley R."/>
            <person name="Saito K."/>
            <person name="San Clemente H."/>
            <person name="Shapiro H."/>
            <person name="van Tuinen D."/>
            <person name="Becard G."/>
            <person name="Bonfante P."/>
            <person name="Paszkowski U."/>
            <person name="Shachar-Hill Y."/>
            <person name="Young J.P."/>
            <person name="Sanders I.R."/>
            <person name="Henrissat B."/>
            <person name="Rensing S.A."/>
            <person name="Grigoriev I.V."/>
            <person name="Corradi N."/>
            <person name="Roux C."/>
            <person name="Martin F."/>
        </authorList>
    </citation>
    <scope>NUCLEOTIDE SEQUENCE</scope>
    <source>
        <strain evidence="1">DAOM 197198</strain>
    </source>
</reference>
<dbReference type="HOGENOM" id="CLU_1559034_0_0_1"/>